<gene>
    <name evidence="2" type="ORF">INT43_007616</name>
</gene>
<accession>A0A8H7UCX4</accession>
<evidence type="ECO:0000256" key="1">
    <source>
        <dbReference type="SAM" id="MobiDB-lite"/>
    </source>
</evidence>
<feature type="region of interest" description="Disordered" evidence="1">
    <location>
        <begin position="68"/>
        <end position="96"/>
    </location>
</feature>
<comment type="caution">
    <text evidence="2">The sequence shown here is derived from an EMBL/GenBank/DDBJ whole genome shotgun (WGS) entry which is preliminary data.</text>
</comment>
<evidence type="ECO:0000313" key="3">
    <source>
        <dbReference type="Proteomes" id="UP000654370"/>
    </source>
</evidence>
<proteinExistence type="predicted"/>
<protein>
    <submittedName>
        <fullName evidence="2">Uncharacterized protein</fullName>
    </submittedName>
</protein>
<dbReference type="AlphaFoldDB" id="A0A8H7UCX4"/>
<sequence length="128" mass="14270">MPVKATEEYRVALMSLLSQLSELERLGNDFFRKIENTFSSSYSVSEAKTDYQQITDILQQLENNARSSGLLSLSDNAPEEGKQEQPPPAKSLATRNSETMQAVEQNFTEQSRLVSNVQAAINTSSHKV</sequence>
<keyword evidence="3" id="KW-1185">Reference proteome</keyword>
<dbReference type="Proteomes" id="UP000654370">
    <property type="component" value="Unassembled WGS sequence"/>
</dbReference>
<reference evidence="2" key="1">
    <citation type="submission" date="2020-12" db="EMBL/GenBank/DDBJ databases">
        <title>Metabolic potential, ecology and presence of endohyphal bacteria is reflected in genomic diversity of Mucoromycotina.</title>
        <authorList>
            <person name="Muszewska A."/>
            <person name="Okrasinska A."/>
            <person name="Steczkiewicz K."/>
            <person name="Drgas O."/>
            <person name="Orlowska M."/>
            <person name="Perlinska-Lenart U."/>
            <person name="Aleksandrzak-Piekarczyk T."/>
            <person name="Szatraj K."/>
            <person name="Zielenkiewicz U."/>
            <person name="Pilsyk S."/>
            <person name="Malc E."/>
            <person name="Mieczkowski P."/>
            <person name="Kruszewska J.S."/>
            <person name="Biernat P."/>
            <person name="Pawlowska J."/>
        </authorList>
    </citation>
    <scope>NUCLEOTIDE SEQUENCE</scope>
    <source>
        <strain evidence="2">WA0000067209</strain>
    </source>
</reference>
<evidence type="ECO:0000313" key="2">
    <source>
        <dbReference type="EMBL" id="KAG2176962.1"/>
    </source>
</evidence>
<organism evidence="2 3">
    <name type="scientific">Mortierella isabellina</name>
    <name type="common">Filamentous fungus</name>
    <name type="synonym">Umbelopsis isabellina</name>
    <dbReference type="NCBI Taxonomy" id="91625"/>
    <lineage>
        <taxon>Eukaryota</taxon>
        <taxon>Fungi</taxon>
        <taxon>Fungi incertae sedis</taxon>
        <taxon>Mucoromycota</taxon>
        <taxon>Mucoromycotina</taxon>
        <taxon>Umbelopsidomycetes</taxon>
        <taxon>Umbelopsidales</taxon>
        <taxon>Umbelopsidaceae</taxon>
        <taxon>Umbelopsis</taxon>
    </lineage>
</organism>
<dbReference type="OrthoDB" id="2220024at2759"/>
<dbReference type="EMBL" id="JAEPQZ010000009">
    <property type="protein sequence ID" value="KAG2176962.1"/>
    <property type="molecule type" value="Genomic_DNA"/>
</dbReference>
<name>A0A8H7UCX4_MORIS</name>